<reference evidence="2 3" key="1">
    <citation type="submission" date="2021-06" db="EMBL/GenBank/DDBJ databases">
        <title>Complete genome of Haloferula helveola possessing various polysaccharide degrading enzymes.</title>
        <authorList>
            <person name="Takami H."/>
            <person name="Huang C."/>
            <person name="Hamasaki K."/>
        </authorList>
    </citation>
    <scope>NUCLEOTIDE SEQUENCE [LARGE SCALE GENOMIC DNA]</scope>
    <source>
        <strain evidence="2 3">CN-1</strain>
    </source>
</reference>
<evidence type="ECO:0000256" key="1">
    <source>
        <dbReference type="SAM" id="SignalP"/>
    </source>
</evidence>
<keyword evidence="3" id="KW-1185">Reference proteome</keyword>
<protein>
    <recommendedName>
        <fullName evidence="4">PEP-CTERM sorting domain-containing protein</fullName>
    </recommendedName>
</protein>
<proteinExistence type="predicted"/>
<gene>
    <name evidence="2" type="ORF">HAHE_04450</name>
</gene>
<dbReference type="EMBL" id="AP024702">
    <property type="protein sequence ID" value="BCX46537.1"/>
    <property type="molecule type" value="Genomic_DNA"/>
</dbReference>
<evidence type="ECO:0000313" key="2">
    <source>
        <dbReference type="EMBL" id="BCX46537.1"/>
    </source>
</evidence>
<evidence type="ECO:0000313" key="3">
    <source>
        <dbReference type="Proteomes" id="UP001374893"/>
    </source>
</evidence>
<dbReference type="Proteomes" id="UP001374893">
    <property type="component" value="Chromosome"/>
</dbReference>
<keyword evidence="1" id="KW-0732">Signal</keyword>
<evidence type="ECO:0008006" key="4">
    <source>
        <dbReference type="Google" id="ProtNLM"/>
    </source>
</evidence>
<feature type="chain" id="PRO_5045356626" description="PEP-CTERM sorting domain-containing protein" evidence="1">
    <location>
        <begin position="44"/>
        <end position="332"/>
    </location>
</feature>
<feature type="signal peptide" evidence="1">
    <location>
        <begin position="1"/>
        <end position="43"/>
    </location>
</feature>
<accession>A0ABM7RHM1</accession>
<organism evidence="2 3">
    <name type="scientific">Haloferula helveola</name>
    <dbReference type="NCBI Taxonomy" id="490095"/>
    <lineage>
        <taxon>Bacteria</taxon>
        <taxon>Pseudomonadati</taxon>
        <taxon>Verrucomicrobiota</taxon>
        <taxon>Verrucomicrobiia</taxon>
        <taxon>Verrucomicrobiales</taxon>
        <taxon>Verrucomicrobiaceae</taxon>
        <taxon>Haloferula</taxon>
    </lineage>
</organism>
<name>A0ABM7RHM1_9BACT</name>
<sequence>MYRKDHHCHAPDGNGCARRNHSLHRRRALAVALLGFLASPGHAQYIPDSVSTSTSYRNLNAAVGESGGRSTGATVTLDASVGGAITGGISSFTPSFVDDRGGFTGQLFDMKSINLYPSPSEVDEDQYFGYDGEINLDDLSLLEPSRDEFTWSVVSGPLSQVGDIFLLHAVFEDTPATVQAEYLFLTEQATFTIRNSDPDNYESYGGDGLDDAWQVQYFGAPPNADAAPTVDADHDGDTNEFEWLTDFDPTDGSSRFRFAITGADPANDTVTFNLNKVVPNRTYRILADWDLSGPFSEEVTSIVVGSEESDRSAQDTNATTARKFYKIQVTAP</sequence>